<dbReference type="Pfam" id="PF07734">
    <property type="entry name" value="FBA_1"/>
    <property type="match status" value="1"/>
</dbReference>
<evidence type="ECO:0000313" key="3">
    <source>
        <dbReference type="Proteomes" id="UP000188268"/>
    </source>
</evidence>
<comment type="caution">
    <text evidence="2">The sequence shown here is derived from an EMBL/GenBank/DDBJ whole genome shotgun (WGS) entry which is preliminary data.</text>
</comment>
<dbReference type="Pfam" id="PF00646">
    <property type="entry name" value="F-box"/>
    <property type="match status" value="1"/>
</dbReference>
<dbReference type="InterPro" id="IPR017451">
    <property type="entry name" value="F-box-assoc_interact_dom"/>
</dbReference>
<reference evidence="2 3" key="1">
    <citation type="submission" date="2013-09" db="EMBL/GenBank/DDBJ databases">
        <title>Corchorus capsularis genome sequencing.</title>
        <authorList>
            <person name="Alam M."/>
            <person name="Haque M.S."/>
            <person name="Islam M.S."/>
            <person name="Emdad E.M."/>
            <person name="Islam M.M."/>
            <person name="Ahmed B."/>
            <person name="Halim A."/>
            <person name="Hossen Q.M.M."/>
            <person name="Hossain M.Z."/>
            <person name="Ahmed R."/>
            <person name="Khan M.M."/>
            <person name="Islam R."/>
            <person name="Rashid M.M."/>
            <person name="Khan S.A."/>
            <person name="Rahman M.S."/>
            <person name="Alam M."/>
        </authorList>
    </citation>
    <scope>NUCLEOTIDE SEQUENCE [LARGE SCALE GENOMIC DNA]</scope>
    <source>
        <strain evidence="3">cv. CVL-1</strain>
        <tissue evidence="2">Whole seedling</tissue>
    </source>
</reference>
<dbReference type="CDD" id="cd22157">
    <property type="entry name" value="F-box_AtFBW1-like"/>
    <property type="match status" value="1"/>
</dbReference>
<accession>A0A1R3IIS0</accession>
<protein>
    <recommendedName>
        <fullName evidence="1">F-box domain-containing protein</fullName>
    </recommendedName>
</protein>
<gene>
    <name evidence="2" type="ORF">CCACVL1_11947</name>
</gene>
<dbReference type="Proteomes" id="UP000188268">
    <property type="component" value="Unassembled WGS sequence"/>
</dbReference>
<dbReference type="NCBIfam" id="TIGR01640">
    <property type="entry name" value="F_box_assoc_1"/>
    <property type="match status" value="1"/>
</dbReference>
<evidence type="ECO:0000259" key="1">
    <source>
        <dbReference type="SMART" id="SM00256"/>
    </source>
</evidence>
<dbReference type="PANTHER" id="PTHR35546:SF25">
    <property type="entry name" value="F-BOX DOMAIN-CONTAINING PROTEIN"/>
    <property type="match status" value="1"/>
</dbReference>
<sequence>MSSADVIGGNDDIIMEILLHLPAKSLIKFKLVSRKWLNLISDPNFVLRHYRQSPKTVSAIILSCFMPLDFEAPQTYMYVSLDENQNQNSIQSRADFFSFDPSAPGSIMISQSCNGLLLCYSENYGLPTGTYYIFNPVTNKFSIIPEPICHGNSMINYFSLAYEPTISPFYQVVCLQFYNSSCESLVYSSETETWKDSKNQELEFFSADFHDGVYWNGGIHWLLTSDGTSFRFDIQQETILKVPMPRPPLAENWNPHNLRHFMECQGHLFLIDFDCPEYVIYEMENDRSKWLVKHRLDINLIVTAFPDRLDINLIRNRGNSCNSVLELEKLISPVSLVEVENEGPSLVMYIPGRFISYGFKDNTFKTIGEAKFYESRLGKWYHTFNYMETLSYV</sequence>
<dbReference type="Gene3D" id="1.20.1280.50">
    <property type="match status" value="1"/>
</dbReference>
<dbReference type="PANTHER" id="PTHR35546">
    <property type="entry name" value="F-BOX PROTEIN INTERACTION DOMAIN PROTEIN-RELATED"/>
    <property type="match status" value="1"/>
</dbReference>
<name>A0A1R3IIS0_COCAP</name>
<feature type="domain" description="F-box" evidence="1">
    <location>
        <begin position="9"/>
        <end position="49"/>
    </location>
</feature>
<evidence type="ECO:0000313" key="2">
    <source>
        <dbReference type="EMBL" id="OMO82450.1"/>
    </source>
</evidence>
<dbReference type="Gramene" id="OMO82450">
    <property type="protein sequence ID" value="OMO82450"/>
    <property type="gene ID" value="CCACVL1_11947"/>
</dbReference>
<dbReference type="InterPro" id="IPR006527">
    <property type="entry name" value="F-box-assoc_dom_typ1"/>
</dbReference>
<keyword evidence="3" id="KW-1185">Reference proteome</keyword>
<dbReference type="STRING" id="210143.A0A1R3IIS0"/>
<proteinExistence type="predicted"/>
<organism evidence="2 3">
    <name type="scientific">Corchorus capsularis</name>
    <name type="common">Jute</name>
    <dbReference type="NCBI Taxonomy" id="210143"/>
    <lineage>
        <taxon>Eukaryota</taxon>
        <taxon>Viridiplantae</taxon>
        <taxon>Streptophyta</taxon>
        <taxon>Embryophyta</taxon>
        <taxon>Tracheophyta</taxon>
        <taxon>Spermatophyta</taxon>
        <taxon>Magnoliopsida</taxon>
        <taxon>eudicotyledons</taxon>
        <taxon>Gunneridae</taxon>
        <taxon>Pentapetalae</taxon>
        <taxon>rosids</taxon>
        <taxon>malvids</taxon>
        <taxon>Malvales</taxon>
        <taxon>Malvaceae</taxon>
        <taxon>Grewioideae</taxon>
        <taxon>Apeibeae</taxon>
        <taxon>Corchorus</taxon>
    </lineage>
</organism>
<dbReference type="SUPFAM" id="SSF81383">
    <property type="entry name" value="F-box domain"/>
    <property type="match status" value="1"/>
</dbReference>
<dbReference type="OMA" id="IANHEYL"/>
<dbReference type="InterPro" id="IPR036047">
    <property type="entry name" value="F-box-like_dom_sf"/>
</dbReference>
<dbReference type="InterPro" id="IPR055290">
    <property type="entry name" value="At3g26010-like"/>
</dbReference>
<dbReference type="OrthoDB" id="605328at2759"/>
<dbReference type="SMART" id="SM00256">
    <property type="entry name" value="FBOX"/>
    <property type="match status" value="1"/>
</dbReference>
<dbReference type="AlphaFoldDB" id="A0A1R3IIS0"/>
<dbReference type="EMBL" id="AWWV01010014">
    <property type="protein sequence ID" value="OMO82450.1"/>
    <property type="molecule type" value="Genomic_DNA"/>
</dbReference>
<dbReference type="InterPro" id="IPR001810">
    <property type="entry name" value="F-box_dom"/>
</dbReference>